<evidence type="ECO:0000256" key="1">
    <source>
        <dbReference type="SAM" id="Phobius"/>
    </source>
</evidence>
<proteinExistence type="predicted"/>
<keyword evidence="1" id="KW-1133">Transmembrane helix</keyword>
<feature type="transmembrane region" description="Helical" evidence="1">
    <location>
        <begin position="6"/>
        <end position="26"/>
    </location>
</feature>
<evidence type="ECO:0000313" key="2">
    <source>
        <dbReference type="EMBL" id="JAE14072.1"/>
    </source>
</evidence>
<dbReference type="AlphaFoldDB" id="A0A0A9FP53"/>
<sequence length="49" mass="5247">MSQTNARYVILQLMKIIVAFIAMLGWQNSSGSHVGAPACSHLPVVVGHL</sequence>
<organism evidence="2">
    <name type="scientific">Arundo donax</name>
    <name type="common">Giant reed</name>
    <name type="synonym">Donax arundinaceus</name>
    <dbReference type="NCBI Taxonomy" id="35708"/>
    <lineage>
        <taxon>Eukaryota</taxon>
        <taxon>Viridiplantae</taxon>
        <taxon>Streptophyta</taxon>
        <taxon>Embryophyta</taxon>
        <taxon>Tracheophyta</taxon>
        <taxon>Spermatophyta</taxon>
        <taxon>Magnoliopsida</taxon>
        <taxon>Liliopsida</taxon>
        <taxon>Poales</taxon>
        <taxon>Poaceae</taxon>
        <taxon>PACMAD clade</taxon>
        <taxon>Arundinoideae</taxon>
        <taxon>Arundineae</taxon>
        <taxon>Arundo</taxon>
    </lineage>
</organism>
<reference evidence="2" key="2">
    <citation type="journal article" date="2015" name="Data Brief">
        <title>Shoot transcriptome of the giant reed, Arundo donax.</title>
        <authorList>
            <person name="Barrero R.A."/>
            <person name="Guerrero F.D."/>
            <person name="Moolhuijzen P."/>
            <person name="Goolsby J.A."/>
            <person name="Tidwell J."/>
            <person name="Bellgard S.E."/>
            <person name="Bellgard M.I."/>
        </authorList>
    </citation>
    <scope>NUCLEOTIDE SEQUENCE</scope>
    <source>
        <tissue evidence="2">Shoot tissue taken approximately 20 cm above the soil surface</tissue>
    </source>
</reference>
<keyword evidence="1" id="KW-0812">Transmembrane</keyword>
<name>A0A0A9FP53_ARUDO</name>
<dbReference type="EMBL" id="GBRH01183824">
    <property type="protein sequence ID" value="JAE14072.1"/>
    <property type="molecule type" value="Transcribed_RNA"/>
</dbReference>
<reference evidence="2" key="1">
    <citation type="submission" date="2014-09" db="EMBL/GenBank/DDBJ databases">
        <authorList>
            <person name="Magalhaes I.L.F."/>
            <person name="Oliveira U."/>
            <person name="Santos F.R."/>
            <person name="Vidigal T.H.D.A."/>
            <person name="Brescovit A.D."/>
            <person name="Santos A.J."/>
        </authorList>
    </citation>
    <scope>NUCLEOTIDE SEQUENCE</scope>
    <source>
        <tissue evidence="2">Shoot tissue taken approximately 20 cm above the soil surface</tissue>
    </source>
</reference>
<protein>
    <submittedName>
        <fullName evidence="2">Uncharacterized protein</fullName>
    </submittedName>
</protein>
<keyword evidence="1" id="KW-0472">Membrane</keyword>
<accession>A0A0A9FP53</accession>